<feature type="region of interest" description="Disordered" evidence="1">
    <location>
        <begin position="1004"/>
        <end position="1038"/>
    </location>
</feature>
<evidence type="ECO:0000313" key="2">
    <source>
        <dbReference type="EMBL" id="KAK9299269.1"/>
    </source>
</evidence>
<feature type="compositionally biased region" description="Low complexity" evidence="1">
    <location>
        <begin position="181"/>
        <end position="191"/>
    </location>
</feature>
<feature type="compositionally biased region" description="Low complexity" evidence="1">
    <location>
        <begin position="385"/>
        <end position="401"/>
    </location>
</feature>
<feature type="compositionally biased region" description="Low complexity" evidence="1">
    <location>
        <begin position="444"/>
        <end position="479"/>
    </location>
</feature>
<feature type="compositionally biased region" description="Polar residues" evidence="1">
    <location>
        <begin position="900"/>
        <end position="912"/>
    </location>
</feature>
<feature type="compositionally biased region" description="Polar residues" evidence="1">
    <location>
        <begin position="651"/>
        <end position="660"/>
    </location>
</feature>
<reference evidence="2 3" key="1">
    <citation type="submission" date="2024-05" db="EMBL/GenBank/DDBJ databases">
        <title>The nuclear and mitochondrial genome assemblies of Tetragonisca angustula (Apidae: Meliponini), a tiny yet remarkable pollinator in the Neotropics.</title>
        <authorList>
            <person name="Ferrari R."/>
            <person name="Ricardo P.C."/>
            <person name="Dias F.C."/>
            <person name="Araujo N.S."/>
            <person name="Soares D.O."/>
            <person name="Zhou Q.-S."/>
            <person name="Zhu C.-D."/>
            <person name="Coutinho L."/>
            <person name="Airas M.C."/>
            <person name="Batista T.M."/>
        </authorList>
    </citation>
    <scope>NUCLEOTIDE SEQUENCE [LARGE SCALE GENOMIC DNA]</scope>
    <source>
        <strain evidence="2">ASF017062</strain>
        <tissue evidence="2">Abdomen</tissue>
    </source>
</reference>
<feature type="compositionally biased region" description="Low complexity" evidence="1">
    <location>
        <begin position="1018"/>
        <end position="1038"/>
    </location>
</feature>
<feature type="compositionally biased region" description="Pro residues" evidence="1">
    <location>
        <begin position="320"/>
        <end position="332"/>
    </location>
</feature>
<feature type="compositionally biased region" description="Polar residues" evidence="1">
    <location>
        <begin position="92"/>
        <end position="114"/>
    </location>
</feature>
<feature type="compositionally biased region" description="Low complexity" evidence="1">
    <location>
        <begin position="156"/>
        <end position="174"/>
    </location>
</feature>
<evidence type="ECO:0000313" key="3">
    <source>
        <dbReference type="Proteomes" id="UP001432146"/>
    </source>
</evidence>
<feature type="compositionally biased region" description="Polar residues" evidence="1">
    <location>
        <begin position="309"/>
        <end position="318"/>
    </location>
</feature>
<name>A0AAW0ZPA8_9HYME</name>
<feature type="region of interest" description="Disordered" evidence="1">
    <location>
        <begin position="247"/>
        <end position="416"/>
    </location>
</feature>
<protein>
    <submittedName>
        <fullName evidence="2">Uncharacterized protein</fullName>
    </submittedName>
</protein>
<accession>A0AAW0ZPA8</accession>
<sequence>MFGTKLRTWMEAHIVRSKKKKDRKGKGEKGFDSNSNSPRNHGSHRSAALHQVHPVDSPSRNVDGIRLHGEGGNRCGGTATASSGTSAGTGSVNLSSPESAYSTGYSTDGTSPGTSYPPEYYINIRTGTHYFQSTANANANANAGIAALIGNYTNNNNNNNNNNKNKNNNSSSSSSGGGSGTKHSNNNNSNNARPKKAIEPSGLSSVAAAASLLSRRGRHGRFEDNAEPSASGSSSAFSSATITMSNNESAKDVARANKYGTSSKVTTRRTSHNEAIRFAKQIGGDRLPDEDPSTQRTVLLKERRVGSFSAESSRSNLTAAPPPPSSIPPPLLSPTVQSPRERSRIRTNPWLSAANSSGSSTTGGFKSRLNLDDNGSGSVLKLTESSGSASDVNASSSSARVGRARRELKQESLSAGRSPINQNWRIASGMEIRPKIALSVQRRNSSSSNSSSNSNTNSDSTTNSSGDSNDVSSAASSNGNRDENRNGNENDDGNENENENENENGNGSSVSSVTRSARSSEDDITLNEMMGKFDESYIYEKETDILSDSDPTDCEDYIESLSDLDGPRDAGDENDPLDNDDFDYIDNGSFLDLADNLDCSARFANTGHCTYFAFAGELARRSSRLRESLMKRRSRDDAAATTATTTTTAMLQRTISTKNGHTARKQMTRHRKQQTDEKQSSEKRKKRSSQRRKSNFNKRELNASLAGVGSCSNDYNGGDDNNGDDDEIAANLNRVLVERMLLKNSGFNQGSRSVGGTPICLRRKKHDVNKNLSPLRSNDGRSTAVRLVAGDPVDIVKRRSNSVSYVNGNLVRRRITATDSNTYMTTFASEIALIEADKEADKKYRELILEAENILVNMQKNQASLSVVPSPSRKLHNGLANKRVELIKNTELNIELALSRSRNSQPELQSGSIKDLEHTSPKRQQFVQQPCSPMRRFVERNASSPVAGAAAATATFQSGGSTKCCVDSPLVSRRATAMAAITNQQQHSPDRSFLLRARSRAYENQDSDDYDGRRVSRTMATASTPTVATSTTSTTSTTSINAPSAVAMFNCNGIILGSNANRCSTVRSQTSTYLVDESCATAISSRRDSLPGVNRKEFRGTRSSSNAVTKEETVTSSSSDSEERLDVGRRAPLMTFRSVDMGPIKEGSSYCPQSEPVKRKVYAGSATYDRIQKTLGEHVVLRNSDGDTATDDTDDSRRSLKEKVAKLRQERLAANACVNAQDSHVFQHQLTQLRRQMLMQTIEGLKRSLEDQSATLKQTCLEPVMTDRLP</sequence>
<comment type="caution">
    <text evidence="2">The sequence shown here is derived from an EMBL/GenBank/DDBJ whole genome shotgun (WGS) entry which is preliminary data.</text>
</comment>
<dbReference type="AlphaFoldDB" id="A0AAW0ZPA8"/>
<feature type="region of interest" description="Disordered" evidence="1">
    <location>
        <begin position="156"/>
        <end position="202"/>
    </location>
</feature>
<feature type="compositionally biased region" description="Acidic residues" evidence="1">
    <location>
        <begin position="489"/>
        <end position="502"/>
    </location>
</feature>
<feature type="compositionally biased region" description="Basic residues" evidence="1">
    <location>
        <begin position="683"/>
        <end position="696"/>
    </location>
</feature>
<organism evidence="2 3">
    <name type="scientific">Tetragonisca angustula</name>
    <dbReference type="NCBI Taxonomy" id="166442"/>
    <lineage>
        <taxon>Eukaryota</taxon>
        <taxon>Metazoa</taxon>
        <taxon>Ecdysozoa</taxon>
        <taxon>Arthropoda</taxon>
        <taxon>Hexapoda</taxon>
        <taxon>Insecta</taxon>
        <taxon>Pterygota</taxon>
        <taxon>Neoptera</taxon>
        <taxon>Endopterygota</taxon>
        <taxon>Hymenoptera</taxon>
        <taxon>Apocrita</taxon>
        <taxon>Aculeata</taxon>
        <taxon>Apoidea</taxon>
        <taxon>Anthophila</taxon>
        <taxon>Apidae</taxon>
        <taxon>Tetragonisca</taxon>
    </lineage>
</organism>
<feature type="compositionally biased region" description="Basic and acidic residues" evidence="1">
    <location>
        <begin position="1091"/>
        <end position="1100"/>
    </location>
</feature>
<evidence type="ECO:0000256" key="1">
    <source>
        <dbReference type="SAM" id="MobiDB-lite"/>
    </source>
</evidence>
<feature type="compositionally biased region" description="Low complexity" evidence="1">
    <location>
        <begin position="503"/>
        <end position="517"/>
    </location>
</feature>
<feature type="region of interest" description="Disordered" evidence="1">
    <location>
        <begin position="439"/>
        <end position="527"/>
    </location>
</feature>
<dbReference type="EMBL" id="JAWNGG020000152">
    <property type="protein sequence ID" value="KAK9299269.1"/>
    <property type="molecule type" value="Genomic_DNA"/>
</dbReference>
<feature type="region of interest" description="Disordered" evidence="1">
    <location>
        <begin position="900"/>
        <end position="930"/>
    </location>
</feature>
<feature type="compositionally biased region" description="Basic residues" evidence="1">
    <location>
        <begin position="15"/>
        <end position="24"/>
    </location>
</feature>
<feature type="compositionally biased region" description="Basic and acidic residues" evidence="1">
    <location>
        <begin position="673"/>
        <end position="682"/>
    </location>
</feature>
<gene>
    <name evidence="2" type="ORF">QLX08_007632</name>
</gene>
<keyword evidence="3" id="KW-1185">Reference proteome</keyword>
<feature type="compositionally biased region" description="Basic residues" evidence="1">
    <location>
        <begin position="661"/>
        <end position="672"/>
    </location>
</feature>
<feature type="region of interest" description="Disordered" evidence="1">
    <location>
        <begin position="1"/>
        <end position="114"/>
    </location>
</feature>
<dbReference type="Proteomes" id="UP001432146">
    <property type="component" value="Unassembled WGS sequence"/>
</dbReference>
<feature type="region of interest" description="Disordered" evidence="1">
    <location>
        <begin position="1091"/>
        <end position="1124"/>
    </location>
</feature>
<proteinExistence type="predicted"/>
<feature type="compositionally biased region" description="Low complexity" evidence="1">
    <location>
        <begin position="76"/>
        <end position="91"/>
    </location>
</feature>
<feature type="region of interest" description="Disordered" evidence="1">
    <location>
        <begin position="651"/>
        <end position="726"/>
    </location>
</feature>